<reference evidence="2 3" key="1">
    <citation type="submission" date="2016-02" db="EMBL/GenBank/DDBJ databases">
        <title>Discovery of a natural microsporidian pathogen with a broad tissue tropism in Caenorhabditis elegans.</title>
        <authorList>
            <person name="Luallen R.J."/>
            <person name="Reinke A.W."/>
            <person name="Tong L."/>
            <person name="Botts M.R."/>
            <person name="Felix M.-A."/>
            <person name="Troemel E.R."/>
        </authorList>
    </citation>
    <scope>NUCLEOTIDE SEQUENCE [LARGE SCALE GENOMIC DNA]</scope>
    <source>
        <strain evidence="2 3">JUm2807</strain>
    </source>
</reference>
<accession>A0A177EI51</accession>
<evidence type="ECO:0000313" key="3">
    <source>
        <dbReference type="Proteomes" id="UP000185944"/>
    </source>
</evidence>
<gene>
    <name evidence="2" type="ORF">NEDG_00092</name>
</gene>
<evidence type="ECO:0000256" key="1">
    <source>
        <dbReference type="SAM" id="SignalP"/>
    </source>
</evidence>
<name>A0A177EI51_9MICR</name>
<organism evidence="2 3">
    <name type="scientific">Nematocida displodere</name>
    <dbReference type="NCBI Taxonomy" id="1805483"/>
    <lineage>
        <taxon>Eukaryota</taxon>
        <taxon>Fungi</taxon>
        <taxon>Fungi incertae sedis</taxon>
        <taxon>Microsporidia</taxon>
        <taxon>Nematocida</taxon>
    </lineage>
</organism>
<feature type="signal peptide" evidence="1">
    <location>
        <begin position="1"/>
        <end position="25"/>
    </location>
</feature>
<dbReference type="EMBL" id="LTDL01000014">
    <property type="protein sequence ID" value="OAG31617.1"/>
    <property type="molecule type" value="Genomic_DNA"/>
</dbReference>
<feature type="chain" id="PRO_5008060429" evidence="1">
    <location>
        <begin position="26"/>
        <end position="273"/>
    </location>
</feature>
<dbReference type="Proteomes" id="UP000185944">
    <property type="component" value="Unassembled WGS sequence"/>
</dbReference>
<dbReference type="AlphaFoldDB" id="A0A177EI51"/>
<keyword evidence="1" id="KW-0732">Signal</keyword>
<evidence type="ECO:0000313" key="2">
    <source>
        <dbReference type="EMBL" id="OAG31617.1"/>
    </source>
</evidence>
<proteinExistence type="predicted"/>
<keyword evidence="3" id="KW-1185">Reference proteome</keyword>
<dbReference type="VEuPathDB" id="MicrosporidiaDB:NEDG_00092"/>
<sequence length="273" mass="30120">MKIGRKGVFCIGAWVVHAVAEKATATECFNEKTFIQTVNECSKFIGQGVTAFAKGTLDKYSAEKRTSLKAGVLTALNTLEAFNLFLFSRESKTKYLQKLVDGSLDHLSEFFFEMHTDFVSGSCYDVISEDGATKLVPEFVPIAPKNEGLISLFEVLVHQGPLPAKISLTPNETELKAFKMGLDDLVSGDVTGFKRAMESMQKLSTKAHEVRVVRNLPEHCGNDSFFAGDLYERSNPRPTTVVRASSQKRSIGMSVKRMDRGRVPIRTGSMSTS</sequence>
<dbReference type="RefSeq" id="XP_067545218.1">
    <property type="nucleotide sequence ID" value="XM_067687510.1"/>
</dbReference>
<protein>
    <submittedName>
        <fullName evidence="2">Uncharacterized protein</fullName>
    </submittedName>
</protein>
<comment type="caution">
    <text evidence="2">The sequence shown here is derived from an EMBL/GenBank/DDBJ whole genome shotgun (WGS) entry which is preliminary data.</text>
</comment>
<dbReference type="GeneID" id="93646442"/>